<proteinExistence type="predicted"/>
<feature type="region of interest" description="Disordered" evidence="1">
    <location>
        <begin position="37"/>
        <end position="57"/>
    </location>
</feature>
<evidence type="ECO:0008006" key="5">
    <source>
        <dbReference type="Google" id="ProtNLM"/>
    </source>
</evidence>
<dbReference type="RefSeq" id="WP_369314831.1">
    <property type="nucleotide sequence ID" value="NZ_JBEHZE010000003.1"/>
</dbReference>
<evidence type="ECO:0000313" key="3">
    <source>
        <dbReference type="EMBL" id="MEX6634784.1"/>
    </source>
</evidence>
<dbReference type="PROSITE" id="PS51257">
    <property type="entry name" value="PROKAR_LIPOPROTEIN"/>
    <property type="match status" value="1"/>
</dbReference>
<dbReference type="Gene3D" id="2.120.10.30">
    <property type="entry name" value="TolB, C-terminal domain"/>
    <property type="match status" value="1"/>
</dbReference>
<organism evidence="3 4">
    <name type="scientific">Hyphococcus lacteus</name>
    <dbReference type="NCBI Taxonomy" id="3143536"/>
    <lineage>
        <taxon>Bacteria</taxon>
        <taxon>Pseudomonadati</taxon>
        <taxon>Pseudomonadota</taxon>
        <taxon>Alphaproteobacteria</taxon>
        <taxon>Parvularculales</taxon>
        <taxon>Parvularculaceae</taxon>
        <taxon>Hyphococcus</taxon>
    </lineage>
</organism>
<comment type="caution">
    <text evidence="3">The sequence shown here is derived from an EMBL/GenBank/DDBJ whole genome shotgun (WGS) entry which is preliminary data.</text>
</comment>
<reference evidence="3 4" key="1">
    <citation type="submission" date="2024-05" db="EMBL/GenBank/DDBJ databases">
        <title>Three bacterial strains, DH-69, EH-24, and ECK-19 isolated from coastal sediments.</title>
        <authorList>
            <person name="Ye Y.-Q."/>
            <person name="Du Z.-J."/>
        </authorList>
    </citation>
    <scope>NUCLEOTIDE SEQUENCE [LARGE SCALE GENOMIC DNA]</scope>
    <source>
        <strain evidence="3 4">ECK-19</strain>
    </source>
</reference>
<sequence>MTELKTCQDKRRTRQSSRLHAIVLAAFIATSLAACGSGGDHTTTVQPPPPPPSSRSAETIIFSGKEDDAATSPEAIFIGQDDEQIQERIADGVSPGNEVVKFQTSPDGQWIAYIIKFPTRGTEQVVRPVSGGSATILNARLKSPVDLFSTDIGEFAWSTASQQVASTAVFTTRRDRERFYLINRDDSDLRNLNEGQTETQPYGNPQFSPDGRYIVQKVRASSIAMLPPLPFALQFTDLTQSIPNNITLTAANGALTNVRWSPISTSLCFALHNSTTDPDAYNIRVSDVSITAPNTFISAEGDNAESECRSTPNGAMLT</sequence>
<name>A0ABV3Z9S3_9PROT</name>
<dbReference type="SUPFAM" id="SSF82171">
    <property type="entry name" value="DPP6 N-terminal domain-like"/>
    <property type="match status" value="1"/>
</dbReference>
<evidence type="ECO:0000256" key="2">
    <source>
        <dbReference type="SAM" id="SignalP"/>
    </source>
</evidence>
<gene>
    <name evidence="3" type="ORF">ABFZ84_14630</name>
</gene>
<keyword evidence="2" id="KW-0732">Signal</keyword>
<feature type="chain" id="PRO_5046516983" description="S9 family peptidase" evidence="2">
    <location>
        <begin position="37"/>
        <end position="318"/>
    </location>
</feature>
<accession>A0ABV3Z9S3</accession>
<dbReference type="Proteomes" id="UP001560685">
    <property type="component" value="Unassembled WGS sequence"/>
</dbReference>
<evidence type="ECO:0000256" key="1">
    <source>
        <dbReference type="SAM" id="MobiDB-lite"/>
    </source>
</evidence>
<dbReference type="InterPro" id="IPR011042">
    <property type="entry name" value="6-blade_b-propeller_TolB-like"/>
</dbReference>
<feature type="signal peptide" evidence="2">
    <location>
        <begin position="1"/>
        <end position="36"/>
    </location>
</feature>
<keyword evidence="4" id="KW-1185">Reference proteome</keyword>
<dbReference type="EMBL" id="JBEHZE010000003">
    <property type="protein sequence ID" value="MEX6634784.1"/>
    <property type="molecule type" value="Genomic_DNA"/>
</dbReference>
<evidence type="ECO:0000313" key="4">
    <source>
        <dbReference type="Proteomes" id="UP001560685"/>
    </source>
</evidence>
<protein>
    <recommendedName>
        <fullName evidence="5">S9 family peptidase</fullName>
    </recommendedName>
</protein>